<comment type="caution">
    <text evidence="1">The sequence shown here is derived from an EMBL/GenBank/DDBJ whole genome shotgun (WGS) entry which is preliminary data.</text>
</comment>
<dbReference type="EMBL" id="LOJT01000300">
    <property type="protein sequence ID" value="OOW58367.1"/>
    <property type="molecule type" value="Genomic_DNA"/>
</dbReference>
<keyword evidence="2" id="KW-1185">Reference proteome</keyword>
<evidence type="ECO:0000313" key="1">
    <source>
        <dbReference type="EMBL" id="OOW58367.1"/>
    </source>
</evidence>
<sequence>MASRGQRAMDGALTTGMYAWHTPIRSGGRARMAAVQCFFDCSGPAACSFRLQGPKDQAGAMRESQRRRIADGAVARSKGIGAMLAQMTHACDVWPAR</sequence>
<evidence type="ECO:0000313" key="2">
    <source>
        <dbReference type="Proteomes" id="UP000190018"/>
    </source>
</evidence>
<name>A0ABX3LUT2_9XANT</name>
<reference evidence="1 2" key="1">
    <citation type="submission" date="2015-12" db="EMBL/GenBank/DDBJ databases">
        <authorList>
            <person name="Bansal K."/>
            <person name="Midha S."/>
            <person name="Patil P.B."/>
        </authorList>
    </citation>
    <scope>NUCLEOTIDE SEQUENCE [LARGE SCALE GENOMIC DNA]</scope>
    <source>
        <strain evidence="1 2">LMG21719</strain>
    </source>
</reference>
<organism evidence="1 2">
    <name type="scientific">Xanthomonas cissicola</name>
    <dbReference type="NCBI Taxonomy" id="86186"/>
    <lineage>
        <taxon>Bacteria</taxon>
        <taxon>Pseudomonadati</taxon>
        <taxon>Pseudomonadota</taxon>
        <taxon>Gammaproteobacteria</taxon>
        <taxon>Lysobacterales</taxon>
        <taxon>Lysobacteraceae</taxon>
        <taxon>Xanthomonas</taxon>
    </lineage>
</organism>
<dbReference type="Proteomes" id="UP000190018">
    <property type="component" value="Unassembled WGS sequence"/>
</dbReference>
<protein>
    <submittedName>
        <fullName evidence="1">Uncharacterized protein</fullName>
    </submittedName>
</protein>
<accession>A0ABX3LUT2</accession>
<gene>
    <name evidence="1" type="ORF">Xant_13990</name>
</gene>
<proteinExistence type="predicted"/>